<evidence type="ECO:0000313" key="2">
    <source>
        <dbReference type="Proteomes" id="UP001163321"/>
    </source>
</evidence>
<proteinExistence type="predicted"/>
<comment type="caution">
    <text evidence="1">The sequence shown here is derived from an EMBL/GenBank/DDBJ whole genome shotgun (WGS) entry which is preliminary data.</text>
</comment>
<sequence>MFIIARIGLNAKILPQSSFRNLLQQLTVCSFNFRVCGNQLGFLRISQQVLWDFQKSRIYVVWEKFLWESSDSLFIGLVEISVAFVGRVSASQMPRCNIVTGCNLAHGCNGRCLLCLARRRARCLCSTGHEEVDQSHG</sequence>
<accession>A0ACC0VQM2</accession>
<protein>
    <submittedName>
        <fullName evidence="1">Uncharacterized protein</fullName>
    </submittedName>
</protein>
<reference evidence="1 2" key="1">
    <citation type="journal article" date="2022" name="bioRxiv">
        <title>The genome of the oomycete Peronosclerospora sorghi, a cosmopolitan pathogen of maize and sorghum, is inflated with dispersed pseudogenes.</title>
        <authorList>
            <person name="Fletcher K."/>
            <person name="Martin F."/>
            <person name="Isakeit T."/>
            <person name="Cavanaugh K."/>
            <person name="Magill C."/>
            <person name="Michelmore R."/>
        </authorList>
    </citation>
    <scope>NUCLEOTIDE SEQUENCE [LARGE SCALE GENOMIC DNA]</scope>
    <source>
        <strain evidence="1">P6</strain>
    </source>
</reference>
<dbReference type="EMBL" id="CM047587">
    <property type="protein sequence ID" value="KAI9908502.1"/>
    <property type="molecule type" value="Genomic_DNA"/>
</dbReference>
<organism evidence="1 2">
    <name type="scientific">Peronosclerospora sorghi</name>
    <dbReference type="NCBI Taxonomy" id="230839"/>
    <lineage>
        <taxon>Eukaryota</taxon>
        <taxon>Sar</taxon>
        <taxon>Stramenopiles</taxon>
        <taxon>Oomycota</taxon>
        <taxon>Peronosporomycetes</taxon>
        <taxon>Peronosporales</taxon>
        <taxon>Peronosporaceae</taxon>
        <taxon>Peronosclerospora</taxon>
    </lineage>
</organism>
<evidence type="ECO:0000313" key="1">
    <source>
        <dbReference type="EMBL" id="KAI9908502.1"/>
    </source>
</evidence>
<name>A0ACC0VQM2_9STRA</name>
<keyword evidence="2" id="KW-1185">Reference proteome</keyword>
<gene>
    <name evidence="1" type="ORF">PsorP6_016241</name>
</gene>
<dbReference type="Proteomes" id="UP001163321">
    <property type="component" value="Chromosome 8"/>
</dbReference>